<feature type="region of interest" description="Disordered" evidence="2">
    <location>
        <begin position="1469"/>
        <end position="1504"/>
    </location>
</feature>
<feature type="compositionally biased region" description="Basic and acidic residues" evidence="2">
    <location>
        <begin position="1084"/>
        <end position="1098"/>
    </location>
</feature>
<sequence length="2485" mass="258562">MQFNTNLAQEAITLTKWLISIPSVAHAKGPALISQAIYDGLKEFPYFKNHPEYLFLQEHTTSEKSSVVALVKGIADVQDTLVLLCHSDTTSPYHYGMLKGLSTNSDNLRQRLLELCGAPLGDNNAIVALGAPQAHTKKDDTYAAEERSYKLNVGSNAVLTAALKRALAREDALLGLGVLENKCATGSMLVALKELSDNSVQLNLNILFICTSESLLAHQGIKSTLQFIRDLCNKEHLKLRLALNAQPNLPQEHGDNKLHLYTGNYGKVEPSFYIIGNSATAYRPYEGFSASIIAAELIRQLELNPKLLAHLQHRPLVPTFDSLRVKEFGKNFTPDGMQVSFNLPVGNVNLADLLEVLKEIAATAIENAADLVEVREAHFAKLRHEDYVPSAKDAEVVSFSDLLDRASHNFKGNLRKALQSMVQKCLNEGLSLHQASITIIERLNELAQLPRPSIVVYYTDNYVPTQGLSANLSQDRELFMILDGLLQHLPKDSPLVPVMGAYYGATDANFLRPEHTTEALETIAQECPLGINSSFYQGLNVPTITLGVSGGDLTQLTEHVHVQMCQYLPAFVLKLTEALSKNPENSLEQSHTDDLQRHLEELEKQAESIAAATVTEIQTIEQQKQQQAGFYAEVTQGTLTPHSLDSFLKQRFTRQQQETPTDEQVTEDNADSEDHENKVTLQGAAPSVEITTAPAKQGQRPAQDRSTEQAPKSSTGKSESTATSDTAPKADAADTADATGTADAASTANAESNVTTGGQISATDTDTNNPLEVEMVSHDSEDSLEPVAADTDQSNRTAGTSSMPVSHLNSAHTEQGTPAHKKNKTARGKDSTDAKKQSTKNKKAKGKEKANRAAPEENAKQASSTEVTQEELTPTTISLQSVHGTSADAANLAYGGTIPVQRDVAENIDQSNAVLDSYVMHTSAVLSGSNSVLPAVEDSAAQSASAASASAEDAADESAVSSSKDKIVSHKDTTEKQIAQDSIPSPVEGNTPAAVALAAALAAQQQAEAKAMAAAQNHENVHAPEVERDRMIIAPILSGDGRGEPILEPTKVEVLTVDGPKGSATSTLFKSKAVSAFSKFFKRKDEAEDKAESKDDASKLQTKSSTTTTSAFVSTATMSAQEHTAQPELTTAVSAEQPVTTQDASAVSPNSTATIAATTLEPLADSDAANTAATVSAAANDASIASASATSSTSAATTSPASESAAPTAAQDDSEAEITAPAHVSASAAAAANAAKADTSAPVEDKSENKLESLTAALNPQNAINKIGSLFKIDIKGAFSKLQEHTKSAPHHSSHHHKKEPVFNPHAAVDNIDVTDPDDDQEPTLSAPNPQLVGDSAASTTASVSPAGDAASDAKPEIAAKDAAAAATKSSLDSLDSAPTTGNDQDNAVNEEALVSELDAIVAADMAASSDEATDRVIAALHSGTDSEHQQTVSANTPRPNAPWQDLLVAATAAITPQDKSAAATVAVSAGDAKNSNVSTSTSSAVSTRASASTAGVQNQSKANVAATDTKAEAISTSASANASAKSSNAAKSDNIDNAAEAKQVLADADLTAAKVNALITSSLKERLEQNQLATIGEPLKYQSGTMGLALADGVYATAISFGESFTAASGSSGAATSNDVERKASAAESKAADSAGTSTKASAVAASNDSKAQATAAPAVTKDQGAADATKNVTATAATTSEHSEATAETTAKADATAAAEAAAEAATEAADSKAELATTAESRGLERSSAAPTDSAAAQKESSATASASTVTTQAAQSAAMAQAAAAQDAAYARAAQDSAQSNEAQGLAIPSLDAVQRALAQVRPTQRTATVSFTTKDESELPSAAETRTEARTPVTEAQAPQAAAASDSKARLTTEQAIMDLAVGSVSCDNEATLERFDPAQAFVKMLFANDEEAAAAAKAAKAAQAEQEAKAAATQPSRREAEDSAAIASIMADYFEGDSNSGNTSNSSSSSEGAKPNAAMRQTSSRRSNVQESTAAPAQGAESLNAYTAHIRSRLNQLQSAEGATTTSAQANTNAQANVSTPSGASAQAQAKANASASAKVSVSAKAGTSANTKTTAGTATPTVKSSTASAQHTTRNSGTAAAISDLNERRAALRRAMYGEDHATVNAPRRTFQRQSEVAKHEKPNYSYGRYGADGDLNPAYGNAVVKKGARPQGTYIDLNEYGTATSYDPSQVSSAYGASAAAPDSGTTNTAPSSGTSSFYSPKREAAASGKGWGLDQRASAAGNKRGSGYTPSRQPFNSVFKSTSKSNGRTGPNLSAPPAASYKVNPLPEQDEAAASLAAMANENSNRNLRRHATRDSSGKFVSTRGQNKANNTAATNSTEMPEGGSAEALQPTPQPVLNPESTRVVQEGHKHQTIGIVPLQPDNAIPMESLSTSNSGVRIVRAKNAVTPSIAGTAANRQGEKVVYAQGGAMVISKRITADQASSLLNQRHEEAVESEPTQPTAIAGDLRTNAELSESTKRMRAEQEKLPTTIVVRGK</sequence>
<feature type="region of interest" description="Disordered" evidence="2">
    <location>
        <begin position="947"/>
        <end position="987"/>
    </location>
</feature>
<feature type="region of interest" description="Disordered" evidence="2">
    <location>
        <begin position="2047"/>
        <end position="2091"/>
    </location>
</feature>
<feature type="region of interest" description="Disordered" evidence="2">
    <location>
        <begin position="1417"/>
        <end position="1443"/>
    </location>
</feature>
<feature type="compositionally biased region" description="Low complexity" evidence="2">
    <location>
        <begin position="1667"/>
        <end position="1711"/>
    </location>
</feature>
<dbReference type="SUPFAM" id="SSF53187">
    <property type="entry name" value="Zn-dependent exopeptidases"/>
    <property type="match status" value="1"/>
</dbReference>
<feature type="region of interest" description="Disordered" evidence="2">
    <location>
        <begin position="1942"/>
        <end position="1986"/>
    </location>
</feature>
<feature type="region of interest" description="Disordered" evidence="2">
    <location>
        <begin position="2004"/>
        <end position="2031"/>
    </location>
</feature>
<feature type="compositionally biased region" description="Polar residues" evidence="2">
    <location>
        <begin position="751"/>
        <end position="770"/>
    </location>
</feature>
<feature type="compositionally biased region" description="Low complexity" evidence="2">
    <location>
        <begin position="1361"/>
        <end position="1378"/>
    </location>
</feature>
<comment type="caution">
    <text evidence="3">The sequence shown here is derived from an EMBL/GenBank/DDBJ whole genome shotgun (WGS) entry which is preliminary data.</text>
</comment>
<feature type="compositionally biased region" description="Acidic residues" evidence="2">
    <location>
        <begin position="660"/>
        <end position="674"/>
    </location>
</feature>
<feature type="region of interest" description="Disordered" evidence="2">
    <location>
        <begin position="2464"/>
        <end position="2485"/>
    </location>
</feature>
<feature type="compositionally biased region" description="Polar residues" evidence="2">
    <location>
        <begin position="1430"/>
        <end position="1439"/>
    </location>
</feature>
<feature type="compositionally biased region" description="Polar residues" evidence="2">
    <location>
        <begin position="1806"/>
        <end position="1817"/>
    </location>
</feature>
<feature type="compositionally biased region" description="Basic and acidic residues" evidence="2">
    <location>
        <begin position="2464"/>
        <end position="2475"/>
    </location>
</feature>
<feature type="compositionally biased region" description="Low complexity" evidence="2">
    <location>
        <begin position="2009"/>
        <end position="2031"/>
    </location>
</feature>
<protein>
    <submittedName>
        <fullName evidence="3">Uncharacterized protein</fullName>
    </submittedName>
</protein>
<feature type="region of interest" description="Disordered" evidence="2">
    <location>
        <begin position="2183"/>
        <end position="2272"/>
    </location>
</feature>
<feature type="compositionally biased region" description="Polar residues" evidence="2">
    <location>
        <begin position="2192"/>
        <end position="2207"/>
    </location>
</feature>
<feature type="region of interest" description="Disordered" evidence="2">
    <location>
        <begin position="654"/>
        <end position="881"/>
    </location>
</feature>
<feature type="compositionally biased region" description="Low complexity" evidence="2">
    <location>
        <begin position="720"/>
        <end position="750"/>
    </location>
</feature>
<reference evidence="3" key="1">
    <citation type="journal article" date="2021" name="PeerJ">
        <title>Extensive microbial diversity within the chicken gut microbiome revealed by metagenomics and culture.</title>
        <authorList>
            <person name="Gilroy R."/>
            <person name="Ravi A."/>
            <person name="Getino M."/>
            <person name="Pursley I."/>
            <person name="Horton D.L."/>
            <person name="Alikhan N.F."/>
            <person name="Baker D."/>
            <person name="Gharbi K."/>
            <person name="Hall N."/>
            <person name="Watson M."/>
            <person name="Adriaenssens E.M."/>
            <person name="Foster-Nyarko E."/>
            <person name="Jarju S."/>
            <person name="Secka A."/>
            <person name="Antonio M."/>
            <person name="Oren A."/>
            <person name="Chaudhuri R.R."/>
            <person name="La Ragione R."/>
            <person name="Hildebrand F."/>
            <person name="Pallen M.J."/>
        </authorList>
    </citation>
    <scope>NUCLEOTIDE SEQUENCE</scope>
    <source>
        <strain evidence="3">378</strain>
    </source>
</reference>
<feature type="compositionally biased region" description="Basic residues" evidence="2">
    <location>
        <begin position="837"/>
        <end position="846"/>
    </location>
</feature>
<feature type="compositionally biased region" description="Low complexity" evidence="2">
    <location>
        <begin position="1944"/>
        <end position="1956"/>
    </location>
</feature>
<feature type="region of interest" description="Disordered" evidence="2">
    <location>
        <begin position="1806"/>
        <end position="1852"/>
    </location>
</feature>
<evidence type="ECO:0000256" key="1">
    <source>
        <dbReference type="SAM" id="Coils"/>
    </source>
</evidence>
<feature type="compositionally biased region" description="Polar residues" evidence="2">
    <location>
        <begin position="708"/>
        <end position="719"/>
    </location>
</feature>
<keyword evidence="1" id="KW-0175">Coiled coil</keyword>
<evidence type="ECO:0000313" key="3">
    <source>
        <dbReference type="EMBL" id="MBU3844717.1"/>
    </source>
</evidence>
<evidence type="ECO:0000256" key="2">
    <source>
        <dbReference type="SAM" id="MobiDB-lite"/>
    </source>
</evidence>
<feature type="compositionally biased region" description="Polar residues" evidence="2">
    <location>
        <begin position="2308"/>
        <end position="2317"/>
    </location>
</feature>
<feature type="compositionally biased region" description="Low complexity" evidence="2">
    <location>
        <begin position="2318"/>
        <end position="2327"/>
    </location>
</feature>
<feature type="compositionally biased region" description="Low complexity" evidence="2">
    <location>
        <begin position="1336"/>
        <end position="1347"/>
    </location>
</feature>
<feature type="compositionally biased region" description="Basic and acidic residues" evidence="2">
    <location>
        <begin position="963"/>
        <end position="975"/>
    </location>
</feature>
<evidence type="ECO:0000313" key="4">
    <source>
        <dbReference type="Proteomes" id="UP000733611"/>
    </source>
</evidence>
<feature type="compositionally biased region" description="Low complexity" evidence="2">
    <location>
        <begin position="1469"/>
        <end position="1495"/>
    </location>
</feature>
<dbReference type="Gene3D" id="3.40.630.10">
    <property type="entry name" value="Zn peptidases"/>
    <property type="match status" value="1"/>
</dbReference>
<feature type="compositionally biased region" description="Acidic residues" evidence="2">
    <location>
        <begin position="1313"/>
        <end position="1322"/>
    </location>
</feature>
<feature type="region of interest" description="Disordered" evidence="2">
    <location>
        <begin position="2105"/>
        <end position="2137"/>
    </location>
</feature>
<feature type="compositionally biased region" description="Polar residues" evidence="2">
    <location>
        <begin position="2237"/>
        <end position="2261"/>
    </location>
</feature>
<feature type="compositionally biased region" description="Polar residues" evidence="2">
    <location>
        <begin position="860"/>
        <end position="881"/>
    </location>
</feature>
<proteinExistence type="predicted"/>
<feature type="compositionally biased region" description="Basic and acidic residues" evidence="2">
    <location>
        <begin position="827"/>
        <end position="836"/>
    </location>
</feature>
<feature type="compositionally biased region" description="Low complexity" evidence="2">
    <location>
        <begin position="1189"/>
        <end position="1210"/>
    </location>
</feature>
<feature type="region of interest" description="Disordered" evidence="2">
    <location>
        <begin position="1283"/>
        <end position="1391"/>
    </location>
</feature>
<dbReference type="Proteomes" id="UP000733611">
    <property type="component" value="Unassembled WGS sequence"/>
</dbReference>
<feature type="compositionally biased region" description="Low complexity" evidence="2">
    <location>
        <begin position="2047"/>
        <end position="2068"/>
    </location>
</feature>
<dbReference type="EMBL" id="JAHLFE010000156">
    <property type="protein sequence ID" value="MBU3844717.1"/>
    <property type="molecule type" value="Genomic_DNA"/>
</dbReference>
<feature type="region of interest" description="Disordered" evidence="2">
    <location>
        <begin position="2301"/>
        <end position="2344"/>
    </location>
</feature>
<feature type="compositionally biased region" description="Low complexity" evidence="2">
    <location>
        <begin position="1737"/>
        <end position="1748"/>
    </location>
</feature>
<feature type="region of interest" description="Disordered" evidence="2">
    <location>
        <begin position="1648"/>
        <end position="1748"/>
    </location>
</feature>
<feature type="compositionally biased region" description="Polar residues" evidence="2">
    <location>
        <begin position="1965"/>
        <end position="1981"/>
    </location>
</feature>
<name>A0A948TH79_9GAMM</name>
<gene>
    <name evidence="3" type="ORF">H9847_07635</name>
</gene>
<feature type="compositionally biased region" description="Polar residues" evidence="2">
    <location>
        <begin position="791"/>
        <end position="816"/>
    </location>
</feature>
<organism evidence="3 4">
    <name type="scientific">Candidatus Anaerobiospirillum pullicola</name>
    <dbReference type="NCBI Taxonomy" id="2838451"/>
    <lineage>
        <taxon>Bacteria</taxon>
        <taxon>Pseudomonadati</taxon>
        <taxon>Pseudomonadota</taxon>
        <taxon>Gammaproteobacteria</taxon>
        <taxon>Aeromonadales</taxon>
        <taxon>Succinivibrionaceae</taxon>
        <taxon>Anaerobiospirillum</taxon>
    </lineage>
</organism>
<feature type="compositionally biased region" description="Basic residues" evidence="2">
    <location>
        <begin position="1288"/>
        <end position="1299"/>
    </location>
</feature>
<feature type="compositionally biased region" description="Polar residues" evidence="2">
    <location>
        <begin position="2069"/>
        <end position="2085"/>
    </location>
</feature>
<feature type="coiled-coil region" evidence="1">
    <location>
        <begin position="1893"/>
        <end position="1920"/>
    </location>
</feature>
<feature type="compositionally biased region" description="Low complexity" evidence="2">
    <location>
        <begin position="947"/>
        <end position="962"/>
    </location>
</feature>
<accession>A0A948TH79</accession>
<feature type="compositionally biased region" description="Basic and acidic residues" evidence="2">
    <location>
        <begin position="847"/>
        <end position="859"/>
    </location>
</feature>
<feature type="region of interest" description="Disordered" evidence="2">
    <location>
        <begin position="1189"/>
        <end position="1219"/>
    </location>
</feature>
<feature type="coiled-coil region" evidence="1">
    <location>
        <begin position="585"/>
        <end position="612"/>
    </location>
</feature>
<reference evidence="3" key="2">
    <citation type="submission" date="2021-04" db="EMBL/GenBank/DDBJ databases">
        <authorList>
            <person name="Gilroy R."/>
        </authorList>
    </citation>
    <scope>NUCLEOTIDE SEQUENCE</scope>
    <source>
        <strain evidence="3">378</strain>
    </source>
</reference>
<feature type="compositionally biased region" description="Polar residues" evidence="2">
    <location>
        <begin position="1379"/>
        <end position="1388"/>
    </location>
</feature>
<feature type="region of interest" description="Disordered" evidence="2">
    <location>
        <begin position="1084"/>
        <end position="1110"/>
    </location>
</feature>